<comment type="caution">
    <text evidence="2">The sequence shown here is derived from an EMBL/GenBank/DDBJ whole genome shotgun (WGS) entry which is preliminary data.</text>
</comment>
<evidence type="ECO:0000313" key="3">
    <source>
        <dbReference type="Proteomes" id="UP000534783"/>
    </source>
</evidence>
<dbReference type="Proteomes" id="UP000534783">
    <property type="component" value="Unassembled WGS sequence"/>
</dbReference>
<accession>A0A7X6IAH9</accession>
<proteinExistence type="predicted"/>
<protein>
    <submittedName>
        <fullName evidence="2">DUF4091 domain-containing protein</fullName>
    </submittedName>
</protein>
<evidence type="ECO:0000259" key="1">
    <source>
        <dbReference type="Pfam" id="PF13320"/>
    </source>
</evidence>
<dbReference type="InterPro" id="IPR025150">
    <property type="entry name" value="GH123_cat"/>
</dbReference>
<sequence length="666" mass="76667">MWKRLFWSVSVVLAFASAAMGQTIWWETGMVKLRMENGGPEGDPVPKNADLCREEKCTKGGVRIAAAQNEFEPFQIFIAAEKDELRGVDVAVSDLVQETEKEGYRISSRLPGPIMIYRQHYILIEKPTTAEAQPGAWPDALIPKVDEYFGERRSIPGEGRPAFPFDVRRGMKQGIWVDVYVPPDAQPGLYAGAATVTVGEKKAAVIPIRLTVRPFRLPSTASLRNAFAVGITELGRGHDWDDPRSNVRGFINDDRTSELICLYTKALLLHRLSNENAIWPPPRWDKQGGRIKWNFPEGKTGCREKYPEFMNGINSLPGGKLKGARLTSLRLRDGYGFNDPERYDPEKLNPDYYQEYVRYFKEHGWLDRLFDYTRDEPKFLYQRLTKQRECWNVEEIAERPDTDWDKIKRRSEFLHKHAPGLRLLVTTDRHAAESCFKRLFEVKEVQKFIDIWVVSIKRMDGKPGSDLYNRNFRSVYDGSFIGPGQELWWYHACGSHGCGDGSEKGWPTVMVDLPAVSTRIFEWLTYLYNTSGELYYETIFQYPYSYKVKKGSDGKESKVADRNPFEHVHYFGGHGDGVLFYPGKPIYVGGKNHIPIESIRLKLVREGMEDYEYLKLAEGKKGRGWIESSVLTLLKQDDQTPLNIYRWTRRPERLLEAREKLASVLK</sequence>
<reference evidence="2 3" key="1">
    <citation type="journal article" date="2020" name="Nature">
        <title>Bacterial chemolithoautotrophy via manganese oxidation.</title>
        <authorList>
            <person name="Yu H."/>
            <person name="Leadbetter J.R."/>
        </authorList>
    </citation>
    <scope>NUCLEOTIDE SEQUENCE [LARGE SCALE GENOMIC DNA]</scope>
    <source>
        <strain evidence="2 3">Mn-1</strain>
    </source>
</reference>
<name>A0A7X6IAH9_9BACT</name>
<dbReference type="RefSeq" id="WP_168058669.1">
    <property type="nucleotide sequence ID" value="NZ_VTOW01000001.1"/>
</dbReference>
<keyword evidence="3" id="KW-1185">Reference proteome</keyword>
<evidence type="ECO:0000313" key="2">
    <source>
        <dbReference type="EMBL" id="NKE70420.1"/>
    </source>
</evidence>
<dbReference type="EMBL" id="VTOW01000001">
    <property type="protein sequence ID" value="NKE70420.1"/>
    <property type="molecule type" value="Genomic_DNA"/>
</dbReference>
<organism evidence="2 3">
    <name type="scientific">Candidatus Manganitrophus noduliformans</name>
    <dbReference type="NCBI Taxonomy" id="2606439"/>
    <lineage>
        <taxon>Bacteria</taxon>
        <taxon>Pseudomonadati</taxon>
        <taxon>Nitrospirota</taxon>
        <taxon>Nitrospiria</taxon>
        <taxon>Candidatus Troglogloeales</taxon>
        <taxon>Candidatus Manganitrophaceae</taxon>
        <taxon>Candidatus Manganitrophus</taxon>
    </lineage>
</organism>
<gene>
    <name evidence="2" type="ORF">MNODULE_06670</name>
</gene>
<dbReference type="AlphaFoldDB" id="A0A7X6IAH9"/>
<dbReference type="Pfam" id="PF13320">
    <property type="entry name" value="GH123_cat"/>
    <property type="match status" value="1"/>
</dbReference>
<feature type="domain" description="Glycoside hydrolase 123 catalytic" evidence="1">
    <location>
        <begin position="396"/>
        <end position="616"/>
    </location>
</feature>